<dbReference type="OrthoDB" id="10255210at2759"/>
<dbReference type="GO" id="GO:0005856">
    <property type="term" value="C:cytoskeleton"/>
    <property type="evidence" value="ECO:0007669"/>
    <property type="project" value="UniProtKB-SubCell"/>
</dbReference>
<evidence type="ECO:0000256" key="1">
    <source>
        <dbReference type="ARBA" id="ARBA00004138"/>
    </source>
</evidence>
<comment type="subcellular location">
    <subcellularLocation>
        <location evidence="1">Cell projection</location>
        <location evidence="1">Cilium</location>
    </subcellularLocation>
    <subcellularLocation>
        <location evidence="2">Cytoplasm</location>
        <location evidence="2">Cytoskeleton</location>
    </subcellularLocation>
</comment>
<protein>
    <recommendedName>
        <fullName evidence="7">DM10 domain-containing protein</fullName>
    </recommendedName>
</protein>
<evidence type="ECO:0000256" key="3">
    <source>
        <dbReference type="ARBA" id="ARBA00022490"/>
    </source>
</evidence>
<proteinExistence type="predicted"/>
<reference evidence="8" key="1">
    <citation type="submission" date="2021-05" db="EMBL/GenBank/DDBJ databases">
        <title>A free-living protist that lacks canonical eukaryotic 1 DNA replication and segregation systems.</title>
        <authorList>
            <person name="Salas-Leiva D.E."/>
            <person name="Tromer E.C."/>
            <person name="Curtis B.A."/>
            <person name="Jerlstrom-Hultqvist J."/>
            <person name="Kolisko M."/>
            <person name="Yi Z."/>
            <person name="Salas-Leiva J.S."/>
            <person name="Gallot-Lavallee L."/>
            <person name="Kops G.J.P.L."/>
            <person name="Archibald J.M."/>
            <person name="Simpson A.G.B."/>
            <person name="Roger A.J."/>
        </authorList>
    </citation>
    <scope>NUCLEOTIDE SEQUENCE</scope>
    <source>
        <strain evidence="8">BICM</strain>
    </source>
</reference>
<gene>
    <name evidence="8" type="ORF">J8273_3831</name>
</gene>
<name>A0A8J6AWZ2_9EUKA</name>
<dbReference type="PROSITE" id="PS51336">
    <property type="entry name" value="DM10"/>
    <property type="match status" value="3"/>
</dbReference>
<evidence type="ECO:0000256" key="2">
    <source>
        <dbReference type="ARBA" id="ARBA00004245"/>
    </source>
</evidence>
<dbReference type="Proteomes" id="UP000717585">
    <property type="component" value="Unassembled WGS sequence"/>
</dbReference>
<feature type="domain" description="DM10" evidence="7">
    <location>
        <begin position="95"/>
        <end position="206"/>
    </location>
</feature>
<evidence type="ECO:0000256" key="4">
    <source>
        <dbReference type="ARBA" id="ARBA00022737"/>
    </source>
</evidence>
<feature type="domain" description="DM10" evidence="7">
    <location>
        <begin position="414"/>
        <end position="513"/>
    </location>
</feature>
<evidence type="ECO:0000256" key="6">
    <source>
        <dbReference type="ARBA" id="ARBA00023273"/>
    </source>
</evidence>
<comment type="caution">
    <text evidence="8">The sequence shown here is derived from an EMBL/GenBank/DDBJ whole genome shotgun (WGS) entry which is preliminary data.</text>
</comment>
<dbReference type="Gene3D" id="2.30.29.170">
    <property type="match status" value="3"/>
</dbReference>
<keyword evidence="3" id="KW-0963">Cytoplasm</keyword>
<dbReference type="FunFam" id="2.30.29.170:FF:000004">
    <property type="entry name" value="EF-hand domain containing 2"/>
    <property type="match status" value="2"/>
</dbReference>
<dbReference type="AlphaFoldDB" id="A0A8J6AWZ2"/>
<accession>A0A8J6AWZ2</accession>
<dbReference type="EMBL" id="JAHDYR010000014">
    <property type="protein sequence ID" value="KAG9394580.1"/>
    <property type="molecule type" value="Genomic_DNA"/>
</dbReference>
<dbReference type="InterPro" id="IPR006602">
    <property type="entry name" value="DM10_dom"/>
</dbReference>
<organism evidence="8 9">
    <name type="scientific">Carpediemonas membranifera</name>
    <dbReference type="NCBI Taxonomy" id="201153"/>
    <lineage>
        <taxon>Eukaryota</taxon>
        <taxon>Metamonada</taxon>
        <taxon>Carpediemonas-like organisms</taxon>
        <taxon>Carpediemonas</taxon>
    </lineage>
</organism>
<keyword evidence="9" id="KW-1185">Reference proteome</keyword>
<evidence type="ECO:0000256" key="5">
    <source>
        <dbReference type="ARBA" id="ARBA00023212"/>
    </source>
</evidence>
<keyword evidence="6" id="KW-0966">Cell projection</keyword>
<feature type="domain" description="DM10" evidence="7">
    <location>
        <begin position="250"/>
        <end position="355"/>
    </location>
</feature>
<evidence type="ECO:0000313" key="8">
    <source>
        <dbReference type="EMBL" id="KAG9394580.1"/>
    </source>
</evidence>
<keyword evidence="4" id="KW-0677">Repeat</keyword>
<keyword evidence="5" id="KW-0206">Cytoskeleton</keyword>
<dbReference type="Pfam" id="PF06565">
    <property type="entry name" value="DM10_dom"/>
    <property type="match status" value="3"/>
</dbReference>
<dbReference type="InterPro" id="IPR040193">
    <property type="entry name" value="EFHC1/EFHC2/EFHB"/>
</dbReference>
<dbReference type="PANTHER" id="PTHR12086">
    <property type="entry name" value="EF-HAND DOMAIN C-TERMINAL CONTAINING PROTEIN"/>
    <property type="match status" value="1"/>
</dbReference>
<sequence>MSLSTTIRPEGAPFLPGNTFQAPDASKFHKSHALDFKNGVAIFNPNARGIAGNELESTKFIPDYSGNDLAKTDPFRVQRARANFDEYVPAYVAFDRMVLRFFAYFDEEVHESDVESSRIRLVSIDYYLEDGSISINEHAIENSGIPQGVFLRRHRVPRALAVVPGREPEFIELQDLNIGVDIDIYKRKFHIYDANQATKDYLKELGVEVGTPEPRPEDRYQGHRAKFDIKPTEHRTQTDMDKLHKFLIKDRQVLRFYTVWDDRKNVYGDIRELVLHYFLSDDTCEVLEVNPANCGRDPFPTFLRRQKLPKDLKNPEAGFVTEDDLFIGANIECFGRTLMLCDCDPFTRQYCAEVLNFPPEKLKKITIERPRAQQVEIEVPPPTGFGTDEDSLGSWKSLEPKVPKKDMKKMAQYQGVQLRFRGRMVTDDPVEATRRFVITFFPADDSVSVFEPPQRNSGIGGGKFLDRQKVRKTDGKFFEATDFVVGERVVINAHVFELLECDKYTAAFYEQMRNMKA</sequence>
<evidence type="ECO:0000313" key="9">
    <source>
        <dbReference type="Proteomes" id="UP000717585"/>
    </source>
</evidence>
<evidence type="ECO:0000259" key="7">
    <source>
        <dbReference type="PROSITE" id="PS51336"/>
    </source>
</evidence>
<dbReference type="SMART" id="SM00676">
    <property type="entry name" value="DM10"/>
    <property type="match status" value="3"/>
</dbReference>
<dbReference type="GO" id="GO:0005929">
    <property type="term" value="C:cilium"/>
    <property type="evidence" value="ECO:0007669"/>
    <property type="project" value="UniProtKB-SubCell"/>
</dbReference>